<dbReference type="AlphaFoldDB" id="A0A1R2BKU4"/>
<dbReference type="GO" id="GO:0005634">
    <property type="term" value="C:nucleus"/>
    <property type="evidence" value="ECO:0007669"/>
    <property type="project" value="TreeGrafter"/>
</dbReference>
<evidence type="ECO:0000256" key="2">
    <source>
        <dbReference type="ARBA" id="ARBA00022737"/>
    </source>
</evidence>
<dbReference type="GO" id="GO:0008540">
    <property type="term" value="C:proteasome regulatory particle, base subcomplex"/>
    <property type="evidence" value="ECO:0007669"/>
    <property type="project" value="UniProtKB-UniRule"/>
</dbReference>
<dbReference type="InterPro" id="IPR011989">
    <property type="entry name" value="ARM-like"/>
</dbReference>
<gene>
    <name evidence="8" type="ORF">SteCoe_23040</name>
</gene>
<keyword evidence="9" id="KW-1185">Reference proteome</keyword>
<dbReference type="Pfam" id="PF13646">
    <property type="entry name" value="HEAT_2"/>
    <property type="match status" value="1"/>
</dbReference>
<evidence type="ECO:0000256" key="3">
    <source>
        <dbReference type="ARBA" id="ARBA00022942"/>
    </source>
</evidence>
<feature type="region of interest" description="Disordered" evidence="5">
    <location>
        <begin position="811"/>
        <end position="842"/>
    </location>
</feature>
<dbReference type="GO" id="GO:0034515">
    <property type="term" value="C:proteasome storage granule"/>
    <property type="evidence" value="ECO:0007669"/>
    <property type="project" value="TreeGrafter"/>
</dbReference>
<comment type="caution">
    <text evidence="8">The sequence shown here is derived from an EMBL/GenBank/DDBJ whole genome shotgun (WGS) entry which is preliminary data.</text>
</comment>
<reference evidence="8 9" key="1">
    <citation type="submission" date="2016-11" db="EMBL/GenBank/DDBJ databases">
        <title>The macronuclear genome of Stentor coeruleus: a giant cell with tiny introns.</title>
        <authorList>
            <person name="Slabodnick M."/>
            <person name="Ruby J.G."/>
            <person name="Reiff S.B."/>
            <person name="Swart E.C."/>
            <person name="Gosai S."/>
            <person name="Prabakaran S."/>
            <person name="Witkowska E."/>
            <person name="Larue G.E."/>
            <person name="Fisher S."/>
            <person name="Freeman R.M."/>
            <person name="Gunawardena J."/>
            <person name="Chu W."/>
            <person name="Stover N.A."/>
            <person name="Gregory B.D."/>
            <person name="Nowacki M."/>
            <person name="Derisi J."/>
            <person name="Roy S.W."/>
            <person name="Marshall W.F."/>
            <person name="Sood P."/>
        </authorList>
    </citation>
    <scope>NUCLEOTIDE SEQUENCE [LARGE SCALE GENOMIC DNA]</scope>
    <source>
        <strain evidence="8">WM001</strain>
    </source>
</reference>
<dbReference type="Pfam" id="PF21505">
    <property type="entry name" value="RPN2_N"/>
    <property type="match status" value="1"/>
</dbReference>
<dbReference type="FunFam" id="1.25.10.10:FF:000017">
    <property type="entry name" value="26S proteasome non-ATPase regulatory subunit 1"/>
    <property type="match status" value="1"/>
</dbReference>
<dbReference type="InterPro" id="IPR016642">
    <property type="entry name" value="26S_Psome_Rpn2"/>
</dbReference>
<dbReference type="Proteomes" id="UP000187209">
    <property type="component" value="Unassembled WGS sequence"/>
</dbReference>
<evidence type="ECO:0000256" key="4">
    <source>
        <dbReference type="PIRNR" id="PIRNR015947"/>
    </source>
</evidence>
<comment type="similarity">
    <text evidence="1 4">Belongs to the proteasome subunit S1 family.</text>
</comment>
<dbReference type="PANTHER" id="PTHR10943:SF2">
    <property type="entry name" value="26S PROTEASOME NON-ATPASE REGULATORY SUBUNIT 1"/>
    <property type="match status" value="1"/>
</dbReference>
<dbReference type="EMBL" id="MPUH01000578">
    <property type="protein sequence ID" value="OMJ77393.1"/>
    <property type="molecule type" value="Genomic_DNA"/>
</dbReference>
<feature type="domain" description="26S proteasome regulatory subunit RPN2 C-terminal" evidence="6">
    <location>
        <begin position="750"/>
        <end position="884"/>
    </location>
</feature>
<protein>
    <submittedName>
        <fullName evidence="8">Uncharacterized protein</fullName>
    </submittedName>
</protein>
<dbReference type="OrthoDB" id="261572at2759"/>
<dbReference type="InterPro" id="IPR040623">
    <property type="entry name" value="RPN2_C"/>
</dbReference>
<organism evidence="8 9">
    <name type="scientific">Stentor coeruleus</name>
    <dbReference type="NCBI Taxonomy" id="5963"/>
    <lineage>
        <taxon>Eukaryota</taxon>
        <taxon>Sar</taxon>
        <taxon>Alveolata</taxon>
        <taxon>Ciliophora</taxon>
        <taxon>Postciliodesmatophora</taxon>
        <taxon>Heterotrichea</taxon>
        <taxon>Heterotrichida</taxon>
        <taxon>Stentoridae</taxon>
        <taxon>Stentor</taxon>
    </lineage>
</organism>
<dbReference type="SUPFAM" id="SSF48371">
    <property type="entry name" value="ARM repeat"/>
    <property type="match status" value="1"/>
</dbReference>
<dbReference type="GO" id="GO:0042176">
    <property type="term" value="P:regulation of protein catabolic process"/>
    <property type="evidence" value="ECO:0007669"/>
    <property type="project" value="UniProtKB-UniRule"/>
</dbReference>
<keyword evidence="3 4" id="KW-0647">Proteasome</keyword>
<dbReference type="PANTHER" id="PTHR10943">
    <property type="entry name" value="26S PROTEASOME NON-ATPASE REGULATORY SUBUNIT"/>
    <property type="match status" value="1"/>
</dbReference>
<name>A0A1R2BKU4_9CILI</name>
<dbReference type="InterPro" id="IPR048570">
    <property type="entry name" value="PSMD1_RPN2_N"/>
</dbReference>
<dbReference type="PIRSF" id="PIRSF015947">
    <property type="entry name" value="26S_Psome_Rpn2"/>
    <property type="match status" value="1"/>
</dbReference>
<keyword evidence="2" id="KW-0677">Repeat</keyword>
<evidence type="ECO:0000259" key="7">
    <source>
        <dbReference type="Pfam" id="PF21505"/>
    </source>
</evidence>
<accession>A0A1R2BKU4</accession>
<dbReference type="Gene3D" id="1.25.10.10">
    <property type="entry name" value="Leucine-rich Repeat Variant"/>
    <property type="match status" value="1"/>
</dbReference>
<evidence type="ECO:0000313" key="9">
    <source>
        <dbReference type="Proteomes" id="UP000187209"/>
    </source>
</evidence>
<evidence type="ECO:0000256" key="5">
    <source>
        <dbReference type="SAM" id="MobiDB-lite"/>
    </source>
</evidence>
<dbReference type="InterPro" id="IPR002015">
    <property type="entry name" value="Proteasome/cyclosome_rpt"/>
</dbReference>
<dbReference type="Pfam" id="PF18004">
    <property type="entry name" value="RPN2_C"/>
    <property type="match status" value="1"/>
</dbReference>
<dbReference type="InterPro" id="IPR016024">
    <property type="entry name" value="ARM-type_fold"/>
</dbReference>
<sequence>MAVVCSSARGLLCQFKHNNPEIKAFALQKLNEVVDYCWHEIANYLPDIQNLALEGDYDHHELAAFLAAQVHYHLENYKEALMLALESGDLFDISQKSDFVQTLVSHCINQYISAEVKNYSARNPEDRVEISTKMKFVVEKMFERCFADREFKQAIGISIESRRLDKLEESIIKSGDSNLLKYTYEIVRDIVLPKEFRREIVVCLVKLHMTQSHLDFASVAEYKFFINDPEALAMMLEELISRNALFAYQLCLDLVENQKQVFLNELSQHLNKGQTSPIRTNVLKILTGAVSIELTLHFLQTKSNTDKQLVNKIKTSVDTKSSVTHGSVIFANAFMCAGTADDSFLRENLNWVAKATNWGKFSAVACLGVIHRGNVLKSMEILKPYLPSETNASTGSQAYSEGGALYALGLIHCSHIRPDVQNFIDRALSLNSNSEPIQHGGCLGLGLLAMGSGSREIYDKFKSIVFNDKANSGEAAAYGIGMIMLGSANENAIGDIITYAHETQHEKIIRGLGISLALIMYKREEEADALITQLITDKDPILRYGGMYTMATSYIGTANTNVVKKLLHFAVSDVDYDVRKAAVTAIGFVLCRLPEQVPKVVALLSESYNPYVRQGAAMAIGIACAGNPIPEALAILENLLSDSTNFVRQAAFVAMAMVLIQSNKSTCPKVEKFREKIDKIMTEKNQDVLTKMGAIVSLGILDAGGRNVTISLDSSSGNNRAPATVGIILALQFWYWFPLLHMISLSFKPTCLLAIDQNLAIVPSFTFVSAAKPSLYAYPPKLELPTNEKSGKVSTAVLSTTNKVKARAAAKRGEKSMEVEENKAEVQEEKKTEVKDEPSEEVLKNPSRVLPVQAKVIQFISDSRWEPVIKRNYGFLVLKEVKTEPKMQSFEVETEIPEEFVFDPEVQKRGK</sequence>
<dbReference type="GO" id="GO:0043161">
    <property type="term" value="P:proteasome-mediated ubiquitin-dependent protein catabolic process"/>
    <property type="evidence" value="ECO:0007669"/>
    <property type="project" value="TreeGrafter"/>
</dbReference>
<evidence type="ECO:0000256" key="1">
    <source>
        <dbReference type="ARBA" id="ARBA00006308"/>
    </source>
</evidence>
<dbReference type="Pfam" id="PF01851">
    <property type="entry name" value="PC_rep"/>
    <property type="match status" value="1"/>
</dbReference>
<dbReference type="GO" id="GO:0030234">
    <property type="term" value="F:enzyme regulator activity"/>
    <property type="evidence" value="ECO:0007669"/>
    <property type="project" value="UniProtKB-UniRule"/>
</dbReference>
<evidence type="ECO:0000313" key="8">
    <source>
        <dbReference type="EMBL" id="OMJ77393.1"/>
    </source>
</evidence>
<proteinExistence type="inferred from homology"/>
<evidence type="ECO:0000259" key="6">
    <source>
        <dbReference type="Pfam" id="PF18004"/>
    </source>
</evidence>
<feature type="domain" description="26S proteasome non-ATPase regulatory subunit 1/RPN2 N-terminal" evidence="7">
    <location>
        <begin position="7"/>
        <end position="301"/>
    </location>
</feature>